<feature type="region of interest" description="Disordered" evidence="1">
    <location>
        <begin position="1"/>
        <end position="35"/>
    </location>
</feature>
<dbReference type="InterPro" id="IPR006638">
    <property type="entry name" value="Elp3/MiaA/NifB-like_rSAM"/>
</dbReference>
<dbReference type="InterPro" id="IPR026332">
    <property type="entry name" value="HutW"/>
</dbReference>
<dbReference type="SFLD" id="SFLDG01065">
    <property type="entry name" value="anaerobic_coproporphyrinogen-I"/>
    <property type="match status" value="1"/>
</dbReference>
<feature type="compositionally biased region" description="Polar residues" evidence="1">
    <location>
        <begin position="25"/>
        <end position="35"/>
    </location>
</feature>
<reference evidence="3 4" key="1">
    <citation type="submission" date="2020-08" db="EMBL/GenBank/DDBJ databases">
        <title>Genomic Encyclopedia of Type Strains, Phase IV (KMG-IV): sequencing the most valuable type-strain genomes for metagenomic binning, comparative biology and taxonomic classification.</title>
        <authorList>
            <person name="Goeker M."/>
        </authorList>
    </citation>
    <scope>NUCLEOTIDE SEQUENCE [LARGE SCALE GENOMIC DNA]</scope>
    <source>
        <strain evidence="3 4">DSM 11275</strain>
    </source>
</reference>
<dbReference type="InterPro" id="IPR034505">
    <property type="entry name" value="Coproporphyrinogen-III_oxidase"/>
</dbReference>
<name>A0A7W8BY42_9BACT</name>
<keyword evidence="3" id="KW-0560">Oxidoreductase</keyword>
<organism evidence="3 4">
    <name type="scientific">Desulfovibrio intestinalis</name>
    <dbReference type="NCBI Taxonomy" id="58621"/>
    <lineage>
        <taxon>Bacteria</taxon>
        <taxon>Pseudomonadati</taxon>
        <taxon>Thermodesulfobacteriota</taxon>
        <taxon>Desulfovibrionia</taxon>
        <taxon>Desulfovibrionales</taxon>
        <taxon>Desulfovibrionaceae</taxon>
        <taxon>Desulfovibrio</taxon>
    </lineage>
</organism>
<evidence type="ECO:0000313" key="3">
    <source>
        <dbReference type="EMBL" id="MBB5142118.1"/>
    </source>
</evidence>
<comment type="caution">
    <text evidence="3">The sequence shown here is derived from an EMBL/GenBank/DDBJ whole genome shotgun (WGS) entry which is preliminary data.</text>
</comment>
<dbReference type="InterPro" id="IPR023404">
    <property type="entry name" value="rSAM_horseshoe"/>
</dbReference>
<sequence length="519" mass="57501">MKHPENIEKITHHATASHSVPPDQSGRSSSAQIMSSAHMHVAKGEAMQGHPHHRLPLSGRFLVPHSRNMEGPHRFYAREGVDPLREAFEAKITVHPGMGGKPVARERQSDLIDALTVRESAGKRMAYIHVPFCKMRCLYCSFFQEKYQPEQSAVYTDALIAELGIWQGRAIQEATPLHAVYLGGGTPTALAPHDLGRLLSAVRSRLPLANDCEITVEGSVADLDEALIEAALENGANRFSLGVQTFETSIRRAMGRRSSREDMARAINRLQSYDQASVVIDLIYGLPDQDMEVWQNDLRTAHSLNLDGLDCYQLGVHKDSLLQKSIERGSVSPAASSAFQGGMYAAQSRFFEDAQYRRLSISHWGRTPRERNLYNTYTKAGVDCLGFGPGAGGNLHGHMTYNQPDYKAWLGQVQQGVKPIAMMMAPLEKHRLNKALGSGLEQGVLDLASLEDLCATQKYAKLEAPKSLRTLLEPLLQQWERAGLLVSGGTSCRLTVAGQFWYINMTQLLIEYIDEKVAQ</sequence>
<dbReference type="NCBIfam" id="TIGR04107">
    <property type="entry name" value="rSAM_HutW"/>
    <property type="match status" value="1"/>
</dbReference>
<dbReference type="CDD" id="cd01335">
    <property type="entry name" value="Radical_SAM"/>
    <property type="match status" value="1"/>
</dbReference>
<dbReference type="EC" id="1.3.98.3" evidence="3"/>
<dbReference type="EMBL" id="JACHGO010000001">
    <property type="protein sequence ID" value="MBB5142118.1"/>
    <property type="molecule type" value="Genomic_DNA"/>
</dbReference>
<dbReference type="GO" id="GO:0006779">
    <property type="term" value="P:porphyrin-containing compound biosynthetic process"/>
    <property type="evidence" value="ECO:0007669"/>
    <property type="project" value="TreeGrafter"/>
</dbReference>
<dbReference type="PANTHER" id="PTHR13932">
    <property type="entry name" value="COPROPORPHYRINIGEN III OXIDASE"/>
    <property type="match status" value="1"/>
</dbReference>
<dbReference type="SFLD" id="SFLDS00029">
    <property type="entry name" value="Radical_SAM"/>
    <property type="match status" value="1"/>
</dbReference>
<dbReference type="SUPFAM" id="SSF102114">
    <property type="entry name" value="Radical SAM enzymes"/>
    <property type="match status" value="1"/>
</dbReference>
<dbReference type="InterPro" id="IPR058240">
    <property type="entry name" value="rSAM_sf"/>
</dbReference>
<dbReference type="Proteomes" id="UP000539075">
    <property type="component" value="Unassembled WGS sequence"/>
</dbReference>
<dbReference type="SMART" id="SM00729">
    <property type="entry name" value="Elp3"/>
    <property type="match status" value="1"/>
</dbReference>
<evidence type="ECO:0000259" key="2">
    <source>
        <dbReference type="PROSITE" id="PS51918"/>
    </source>
</evidence>
<dbReference type="AlphaFoldDB" id="A0A7W8BY42"/>
<dbReference type="RefSeq" id="WP_183717346.1">
    <property type="nucleotide sequence ID" value="NZ_JACHGO010000001.1"/>
</dbReference>
<feature type="compositionally biased region" description="Basic and acidic residues" evidence="1">
    <location>
        <begin position="1"/>
        <end position="11"/>
    </location>
</feature>
<dbReference type="GO" id="GO:0051539">
    <property type="term" value="F:4 iron, 4 sulfur cluster binding"/>
    <property type="evidence" value="ECO:0007669"/>
    <property type="project" value="TreeGrafter"/>
</dbReference>
<dbReference type="PROSITE" id="PS51918">
    <property type="entry name" value="RADICAL_SAM"/>
    <property type="match status" value="1"/>
</dbReference>
<dbReference type="SFLD" id="SFLDF00311">
    <property type="entry name" value="heme_degradation_proteins_(Hut"/>
    <property type="match status" value="1"/>
</dbReference>
<accession>A0A7W8BY42</accession>
<dbReference type="InterPro" id="IPR007197">
    <property type="entry name" value="rSAM"/>
</dbReference>
<dbReference type="Gene3D" id="3.80.30.20">
    <property type="entry name" value="tm_1862 like domain"/>
    <property type="match status" value="1"/>
</dbReference>
<dbReference type="GO" id="GO:0051989">
    <property type="term" value="F:coproporphyrinogen dehydrogenase activity"/>
    <property type="evidence" value="ECO:0007669"/>
    <property type="project" value="UniProtKB-EC"/>
</dbReference>
<evidence type="ECO:0000256" key="1">
    <source>
        <dbReference type="SAM" id="MobiDB-lite"/>
    </source>
</evidence>
<gene>
    <name evidence="3" type="ORF">HNQ38_000181</name>
</gene>
<dbReference type="Pfam" id="PF04055">
    <property type="entry name" value="Radical_SAM"/>
    <property type="match status" value="1"/>
</dbReference>
<keyword evidence="4" id="KW-1185">Reference proteome</keyword>
<dbReference type="GO" id="GO:0005737">
    <property type="term" value="C:cytoplasm"/>
    <property type="evidence" value="ECO:0007669"/>
    <property type="project" value="TreeGrafter"/>
</dbReference>
<dbReference type="PANTHER" id="PTHR13932:SF9">
    <property type="entry name" value="COPROPORPHYRINOGEN III OXIDASE"/>
    <property type="match status" value="1"/>
</dbReference>
<proteinExistence type="predicted"/>
<feature type="domain" description="Radical SAM core" evidence="2">
    <location>
        <begin position="118"/>
        <end position="352"/>
    </location>
</feature>
<protein>
    <submittedName>
        <fullName evidence="3">Oxygen-independent coproporphyrinogen-3 oxidase</fullName>
        <ecNumber evidence="3">1.3.98.3</ecNumber>
    </submittedName>
</protein>
<evidence type="ECO:0000313" key="4">
    <source>
        <dbReference type="Proteomes" id="UP000539075"/>
    </source>
</evidence>